<gene>
    <name evidence="2" type="ORF">I5M27_10145</name>
</gene>
<dbReference type="PANTHER" id="PTHR30399">
    <property type="entry name" value="UNCHARACTERIZED PROTEIN YGJP"/>
    <property type="match status" value="1"/>
</dbReference>
<dbReference type="Proteomes" id="UP000644147">
    <property type="component" value="Unassembled WGS sequence"/>
</dbReference>
<evidence type="ECO:0000259" key="1">
    <source>
        <dbReference type="Pfam" id="PF01863"/>
    </source>
</evidence>
<dbReference type="Gene3D" id="3.30.2010.10">
    <property type="entry name" value="Metalloproteases ('zincins'), catalytic domain"/>
    <property type="match status" value="1"/>
</dbReference>
<proteinExistence type="predicted"/>
<comment type="caution">
    <text evidence="2">The sequence shown here is derived from an EMBL/GenBank/DDBJ whole genome shotgun (WGS) entry which is preliminary data.</text>
</comment>
<dbReference type="Pfam" id="PF01863">
    <property type="entry name" value="YgjP-like"/>
    <property type="match status" value="1"/>
</dbReference>
<sequence length="215" mass="25409">MRISIRPEKGIRVSLPLRGSFDKAEAFVHEKLDWIKHHQQKIAQQENRLTLFTEETEFRTFSHQLKLVPSEKPDVKARLHQDFLEISFPAYRPVTEPALQQTIRHAIEETYRHEAKVFLPQRVAFFAERFGLQFGKVTIKKASSRWGSCSHTNNINLNLHLMRLPERLRDYVILHELAHITEKNHGPRFWALLEQMCPGSRQLDNEMKTYRIGIY</sequence>
<feature type="domain" description="YgjP-like metallopeptidase" evidence="1">
    <location>
        <begin position="1"/>
        <end position="209"/>
    </location>
</feature>
<dbReference type="EMBL" id="JAEHFX010000004">
    <property type="protein sequence ID" value="MBK0403347.1"/>
    <property type="molecule type" value="Genomic_DNA"/>
</dbReference>
<evidence type="ECO:0000313" key="2">
    <source>
        <dbReference type="EMBL" id="MBK0403347.1"/>
    </source>
</evidence>
<dbReference type="PANTHER" id="PTHR30399:SF1">
    <property type="entry name" value="UTP PYROPHOSPHATASE"/>
    <property type="match status" value="1"/>
</dbReference>
<reference evidence="2 3" key="1">
    <citation type="submission" date="2020-12" db="EMBL/GenBank/DDBJ databases">
        <title>Bacterial novel species Adhaeribacter sp. BT258 isolated from soil.</title>
        <authorList>
            <person name="Jung H.-Y."/>
        </authorList>
    </citation>
    <scope>NUCLEOTIDE SEQUENCE [LARGE SCALE GENOMIC DNA]</scope>
    <source>
        <strain evidence="2 3">BT258</strain>
    </source>
</reference>
<name>A0ABS1C1T4_9BACT</name>
<keyword evidence="3" id="KW-1185">Reference proteome</keyword>
<organism evidence="2 3">
    <name type="scientific">Adhaeribacter terrigena</name>
    <dbReference type="NCBI Taxonomy" id="2793070"/>
    <lineage>
        <taxon>Bacteria</taxon>
        <taxon>Pseudomonadati</taxon>
        <taxon>Bacteroidota</taxon>
        <taxon>Cytophagia</taxon>
        <taxon>Cytophagales</taxon>
        <taxon>Hymenobacteraceae</taxon>
        <taxon>Adhaeribacter</taxon>
    </lineage>
</organism>
<evidence type="ECO:0000313" key="3">
    <source>
        <dbReference type="Proteomes" id="UP000644147"/>
    </source>
</evidence>
<protein>
    <submittedName>
        <fullName evidence="2">M48 family metallopeptidase</fullName>
    </submittedName>
</protein>
<dbReference type="InterPro" id="IPR053136">
    <property type="entry name" value="UTP_pyrophosphatase-like"/>
</dbReference>
<dbReference type="CDD" id="cd07344">
    <property type="entry name" value="M48_yhfN_like"/>
    <property type="match status" value="1"/>
</dbReference>
<dbReference type="InterPro" id="IPR002725">
    <property type="entry name" value="YgjP-like_metallopeptidase"/>
</dbReference>
<accession>A0ABS1C1T4</accession>